<dbReference type="SMART" id="SM00046">
    <property type="entry name" value="DAGKc"/>
    <property type="match status" value="1"/>
</dbReference>
<name>A0A9D9NLJ6_9BACT</name>
<gene>
    <name evidence="6" type="ORF">IAB80_01315</name>
</gene>
<evidence type="ECO:0000256" key="2">
    <source>
        <dbReference type="ARBA" id="ARBA00022741"/>
    </source>
</evidence>
<evidence type="ECO:0000313" key="6">
    <source>
        <dbReference type="EMBL" id="MBO8477528.1"/>
    </source>
</evidence>
<keyword evidence="3 6" id="KW-0418">Kinase</keyword>
<dbReference type="AlphaFoldDB" id="A0A9D9NLJ6"/>
<dbReference type="Gene3D" id="2.60.200.40">
    <property type="match status" value="1"/>
</dbReference>
<dbReference type="InterPro" id="IPR016064">
    <property type="entry name" value="NAD/diacylglycerol_kinase_sf"/>
</dbReference>
<reference evidence="6" key="1">
    <citation type="submission" date="2020-10" db="EMBL/GenBank/DDBJ databases">
        <authorList>
            <person name="Gilroy R."/>
        </authorList>
    </citation>
    <scope>NUCLEOTIDE SEQUENCE</scope>
    <source>
        <strain evidence="6">2478</strain>
    </source>
</reference>
<accession>A0A9D9NLJ6</accession>
<evidence type="ECO:0000256" key="4">
    <source>
        <dbReference type="ARBA" id="ARBA00022840"/>
    </source>
</evidence>
<sequence length="342" mass="36871">MMNSIGEKWFAVVNPHAGSGKAGLEWERVEKLLRAHGIDCITSGTGCSRHATEIACRAAEEGYRRFLAAGGDGTVHEVLCGIAGAIGNASLRGESMSLREFTLAVMPIGSGNDWIRSHGIRHDPDEVIRLLEKESFALQDIAKVTVLEPSGKVSGTLIPGPYSYMVNIGGAGLDARVCERVNWQKSRGGKGRMLYVKSLIYNLIHRRVSDVRIECDGKVAYEGKCMSVAFGIGRYSGGGLRQTPDAVTDDGLLDYTVVPPVSLADIFRVGPRLFNGTFTRSGIIISGRCRSLTVFPLDGDGDIVEVDGEIIGTLPVKVEILPSQINVLHDYGSTHSARIDID</sequence>
<evidence type="ECO:0000256" key="3">
    <source>
        <dbReference type="ARBA" id="ARBA00022777"/>
    </source>
</evidence>
<dbReference type="Pfam" id="PF19279">
    <property type="entry name" value="YegS_C"/>
    <property type="match status" value="1"/>
</dbReference>
<evidence type="ECO:0000259" key="5">
    <source>
        <dbReference type="PROSITE" id="PS50146"/>
    </source>
</evidence>
<evidence type="ECO:0000256" key="1">
    <source>
        <dbReference type="ARBA" id="ARBA00022679"/>
    </source>
</evidence>
<dbReference type="SUPFAM" id="SSF111331">
    <property type="entry name" value="NAD kinase/diacylglycerol kinase-like"/>
    <property type="match status" value="1"/>
</dbReference>
<keyword evidence="1" id="KW-0808">Transferase</keyword>
<proteinExistence type="predicted"/>
<dbReference type="Proteomes" id="UP000823771">
    <property type="component" value="Unassembled WGS sequence"/>
</dbReference>
<dbReference type="InterPro" id="IPR050187">
    <property type="entry name" value="Lipid_Phosphate_FormReg"/>
</dbReference>
<protein>
    <submittedName>
        <fullName evidence="6">Diacylglycerol kinase family lipid kinase</fullName>
    </submittedName>
</protein>
<dbReference type="Gene3D" id="3.40.50.10330">
    <property type="entry name" value="Probable inorganic polyphosphate/atp-NAD kinase, domain 1"/>
    <property type="match status" value="1"/>
</dbReference>
<keyword evidence="2" id="KW-0547">Nucleotide-binding</keyword>
<comment type="caution">
    <text evidence="6">The sequence shown here is derived from an EMBL/GenBank/DDBJ whole genome shotgun (WGS) entry which is preliminary data.</text>
</comment>
<dbReference type="InterPro" id="IPR045540">
    <property type="entry name" value="YegS/DAGK_C"/>
</dbReference>
<dbReference type="GO" id="GO:0005886">
    <property type="term" value="C:plasma membrane"/>
    <property type="evidence" value="ECO:0007669"/>
    <property type="project" value="TreeGrafter"/>
</dbReference>
<feature type="domain" description="DAGKc" evidence="5">
    <location>
        <begin position="4"/>
        <end position="149"/>
    </location>
</feature>
<organism evidence="6 7">
    <name type="scientific">Candidatus Cryptobacteroides excrementipullorum</name>
    <dbReference type="NCBI Taxonomy" id="2840761"/>
    <lineage>
        <taxon>Bacteria</taxon>
        <taxon>Pseudomonadati</taxon>
        <taxon>Bacteroidota</taxon>
        <taxon>Bacteroidia</taxon>
        <taxon>Bacteroidales</taxon>
        <taxon>Candidatus Cryptobacteroides</taxon>
    </lineage>
</organism>
<dbReference type="EMBL" id="JADILZ010000014">
    <property type="protein sequence ID" value="MBO8477528.1"/>
    <property type="molecule type" value="Genomic_DNA"/>
</dbReference>
<dbReference type="InterPro" id="IPR001206">
    <property type="entry name" value="Diacylglycerol_kinase_cat_dom"/>
</dbReference>
<reference evidence="6" key="2">
    <citation type="journal article" date="2021" name="PeerJ">
        <title>Extensive microbial diversity within the chicken gut microbiome revealed by metagenomics and culture.</title>
        <authorList>
            <person name="Gilroy R."/>
            <person name="Ravi A."/>
            <person name="Getino M."/>
            <person name="Pursley I."/>
            <person name="Horton D.L."/>
            <person name="Alikhan N.F."/>
            <person name="Baker D."/>
            <person name="Gharbi K."/>
            <person name="Hall N."/>
            <person name="Watson M."/>
            <person name="Adriaenssens E.M."/>
            <person name="Foster-Nyarko E."/>
            <person name="Jarju S."/>
            <person name="Secka A."/>
            <person name="Antonio M."/>
            <person name="Oren A."/>
            <person name="Chaudhuri R.R."/>
            <person name="La Ragione R."/>
            <person name="Hildebrand F."/>
            <person name="Pallen M.J."/>
        </authorList>
    </citation>
    <scope>NUCLEOTIDE SEQUENCE</scope>
    <source>
        <strain evidence="6">2478</strain>
    </source>
</reference>
<dbReference type="InterPro" id="IPR017438">
    <property type="entry name" value="ATP-NAD_kinase_N"/>
</dbReference>
<keyword evidence="4" id="KW-0067">ATP-binding</keyword>
<dbReference type="GO" id="GO:0005524">
    <property type="term" value="F:ATP binding"/>
    <property type="evidence" value="ECO:0007669"/>
    <property type="project" value="UniProtKB-KW"/>
</dbReference>
<dbReference type="PROSITE" id="PS50146">
    <property type="entry name" value="DAGK"/>
    <property type="match status" value="1"/>
</dbReference>
<dbReference type="Pfam" id="PF00781">
    <property type="entry name" value="DAGK_cat"/>
    <property type="match status" value="1"/>
</dbReference>
<dbReference type="GO" id="GO:0016301">
    <property type="term" value="F:kinase activity"/>
    <property type="evidence" value="ECO:0007669"/>
    <property type="project" value="UniProtKB-KW"/>
</dbReference>
<dbReference type="PANTHER" id="PTHR12358:SF106">
    <property type="entry name" value="LIPID KINASE YEGS"/>
    <property type="match status" value="1"/>
</dbReference>
<evidence type="ECO:0000313" key="7">
    <source>
        <dbReference type="Proteomes" id="UP000823771"/>
    </source>
</evidence>
<dbReference type="PANTHER" id="PTHR12358">
    <property type="entry name" value="SPHINGOSINE KINASE"/>
    <property type="match status" value="1"/>
</dbReference>